<dbReference type="PROSITE" id="PS50053">
    <property type="entry name" value="UBIQUITIN_2"/>
    <property type="match status" value="1"/>
</dbReference>
<dbReference type="InterPro" id="IPR019413">
    <property type="entry name" value="Dsc3_ub-like_dom"/>
</dbReference>
<dbReference type="SUPFAM" id="SSF54236">
    <property type="entry name" value="Ubiquitin-like"/>
    <property type="match status" value="1"/>
</dbReference>
<feature type="region of interest" description="Disordered" evidence="1">
    <location>
        <begin position="117"/>
        <end position="140"/>
    </location>
</feature>
<dbReference type="InterPro" id="IPR000626">
    <property type="entry name" value="Ubiquitin-like_dom"/>
</dbReference>
<reference evidence="4 5" key="1">
    <citation type="journal article" date="2017" name="Mol. Ecol.">
        <title>Comparative and population genomic landscape of Phellinus noxius: A hypervariable fungus causing root rot in trees.</title>
        <authorList>
            <person name="Chung C.L."/>
            <person name="Lee T.J."/>
            <person name="Akiba M."/>
            <person name="Lee H.H."/>
            <person name="Kuo T.H."/>
            <person name="Liu D."/>
            <person name="Ke H.M."/>
            <person name="Yokoi T."/>
            <person name="Roa M.B."/>
            <person name="Lu M.J."/>
            <person name="Chang Y.Y."/>
            <person name="Ann P.J."/>
            <person name="Tsai J.N."/>
            <person name="Chen C.Y."/>
            <person name="Tzean S.S."/>
            <person name="Ota Y."/>
            <person name="Hattori T."/>
            <person name="Sahashi N."/>
            <person name="Liou R.F."/>
            <person name="Kikuchi T."/>
            <person name="Tsai I.J."/>
        </authorList>
    </citation>
    <scope>NUCLEOTIDE SEQUENCE [LARGE SCALE GENOMIC DNA]</scope>
    <source>
        <strain evidence="4 5">FFPRI411160</strain>
    </source>
</reference>
<name>A0A286UD84_9AGAM</name>
<dbReference type="GO" id="GO:0044695">
    <property type="term" value="C:Dsc E3 ubiquitin ligase complex"/>
    <property type="evidence" value="ECO:0007669"/>
    <property type="project" value="InterPro"/>
</dbReference>
<dbReference type="EMBL" id="NBII01000007">
    <property type="protein sequence ID" value="PAV17517.1"/>
    <property type="molecule type" value="Genomic_DNA"/>
</dbReference>
<keyword evidence="2" id="KW-0472">Membrane</keyword>
<keyword evidence="5" id="KW-1185">Reference proteome</keyword>
<dbReference type="PANTHER" id="PTHR28049:SF1">
    <property type="entry name" value="DSC E3 UBIQUITIN LIGASE COMPLEX SUBUNIT 3"/>
    <property type="match status" value="1"/>
</dbReference>
<evidence type="ECO:0000313" key="5">
    <source>
        <dbReference type="Proteomes" id="UP000217199"/>
    </source>
</evidence>
<proteinExistence type="predicted"/>
<dbReference type="InParanoid" id="A0A286UD84"/>
<organism evidence="4 5">
    <name type="scientific">Pyrrhoderma noxium</name>
    <dbReference type="NCBI Taxonomy" id="2282107"/>
    <lineage>
        <taxon>Eukaryota</taxon>
        <taxon>Fungi</taxon>
        <taxon>Dikarya</taxon>
        <taxon>Basidiomycota</taxon>
        <taxon>Agaricomycotina</taxon>
        <taxon>Agaricomycetes</taxon>
        <taxon>Hymenochaetales</taxon>
        <taxon>Hymenochaetaceae</taxon>
        <taxon>Pyrrhoderma</taxon>
    </lineage>
</organism>
<feature type="domain" description="Ubiquitin-like" evidence="3">
    <location>
        <begin position="48"/>
        <end position="129"/>
    </location>
</feature>
<evidence type="ECO:0000259" key="3">
    <source>
        <dbReference type="PROSITE" id="PS50053"/>
    </source>
</evidence>
<dbReference type="InterPro" id="IPR025390">
    <property type="entry name" value="Dsc3_C"/>
</dbReference>
<dbReference type="GO" id="GO:0005783">
    <property type="term" value="C:endoplasmic reticulum"/>
    <property type="evidence" value="ECO:0007669"/>
    <property type="project" value="TreeGrafter"/>
</dbReference>
<comment type="caution">
    <text evidence="4">The sequence shown here is derived from an EMBL/GenBank/DDBJ whole genome shotgun (WGS) entry which is preliminary data.</text>
</comment>
<evidence type="ECO:0000313" key="4">
    <source>
        <dbReference type="EMBL" id="PAV17517.1"/>
    </source>
</evidence>
<sequence>MITPTEYSGVNSDCLIHCIMVFLSEKAKGKQRAIEPINDDDTSLITNRPLTIRFTDGLPDLVLTFKTEDTIRSIKKQIREQRPQVGQRRLRLIHSGQILIDNVNVFKWLRNLDKQQRRSKKAAMKKSGEDTPGEGTGKDVMNGSAFDHNAAPSPIWLHCLIGEEIKEGEEDEERVQERQIKPARGFDRLAAAGFSPEDIASFRRTFHSQSAGNYIDTEFVGDDEDYDEHARALEEQWIDSLDSGSGGSEVLHTSAVTILQGLTIGFFFPLLPFFFLNESRPAVFWEDGRLSETVSSVVFSKKMQMALVLGFIANITFGVWRFLLGG</sequence>
<dbReference type="InterPro" id="IPR029071">
    <property type="entry name" value="Ubiquitin-like_domsf"/>
</dbReference>
<dbReference type="OrthoDB" id="2556122at2759"/>
<keyword evidence="2" id="KW-1133">Transmembrane helix</keyword>
<dbReference type="PANTHER" id="PTHR28049">
    <property type="entry name" value="TRANSMEMBRANE PROTEIN YOR223W"/>
    <property type="match status" value="1"/>
</dbReference>
<dbReference type="Proteomes" id="UP000217199">
    <property type="component" value="Unassembled WGS sequence"/>
</dbReference>
<accession>A0A286UD84</accession>
<evidence type="ECO:0000256" key="2">
    <source>
        <dbReference type="SAM" id="Phobius"/>
    </source>
</evidence>
<dbReference type="InterPro" id="IPR045226">
    <property type="entry name" value="Dsc3"/>
</dbReference>
<dbReference type="AlphaFoldDB" id="A0A286UD84"/>
<protein>
    <submittedName>
        <fullName evidence="4">Conserved membrane</fullName>
    </submittedName>
</protein>
<dbReference type="FunCoup" id="A0A286UD84">
    <property type="interactions" value="5"/>
</dbReference>
<dbReference type="Pfam" id="PF10302">
    <property type="entry name" value="Dsc3_N"/>
    <property type="match status" value="1"/>
</dbReference>
<feature type="transmembrane region" description="Helical" evidence="2">
    <location>
        <begin position="305"/>
        <end position="323"/>
    </location>
</feature>
<dbReference type="Gene3D" id="3.10.20.90">
    <property type="entry name" value="Phosphatidylinositol 3-kinase Catalytic Subunit, Chain A, domain 1"/>
    <property type="match status" value="1"/>
</dbReference>
<feature type="transmembrane region" description="Helical" evidence="2">
    <location>
        <begin position="258"/>
        <end position="276"/>
    </location>
</feature>
<keyword evidence="2" id="KW-0812">Transmembrane</keyword>
<dbReference type="Pfam" id="PF13373">
    <property type="entry name" value="Dsc3_C"/>
    <property type="match status" value="1"/>
</dbReference>
<gene>
    <name evidence="4" type="ORF">PNOK_0758200</name>
</gene>
<evidence type="ECO:0000256" key="1">
    <source>
        <dbReference type="SAM" id="MobiDB-lite"/>
    </source>
</evidence>